<proteinExistence type="predicted"/>
<keyword evidence="2" id="KW-1185">Reference proteome</keyword>
<dbReference type="AlphaFoldDB" id="A9DM64"/>
<evidence type="ECO:0000313" key="1">
    <source>
        <dbReference type="EMBL" id="EDP97637.1"/>
    </source>
</evidence>
<name>A9DM64_9FLAO</name>
<dbReference type="RefSeq" id="WP_007096685.1">
    <property type="nucleotide sequence ID" value="NZ_CP142125.1"/>
</dbReference>
<protein>
    <submittedName>
        <fullName evidence="1">Uncharacterized protein</fullName>
    </submittedName>
</protein>
<accession>A9DM64</accession>
<dbReference type="EMBL" id="ABIB01000002">
    <property type="protein sequence ID" value="EDP97637.1"/>
    <property type="molecule type" value="Genomic_DNA"/>
</dbReference>
<sequence>MKKNIKSLSLSKRKISALNQSQVNGGLAASATPTIIITLSALICPADDNKVPAKPHATSGCP</sequence>
<dbReference type="HOGENOM" id="CLU_2898357_0_0_10"/>
<reference evidence="1 2" key="1">
    <citation type="journal article" date="2011" name="J. Bacteriol.">
        <title>Genome sequence of the algicidal bacterium Kordia algicida OT-1.</title>
        <authorList>
            <person name="Lee H.S."/>
            <person name="Kang S.G."/>
            <person name="Kwon K.K."/>
            <person name="Lee J.H."/>
            <person name="Kim S.J."/>
        </authorList>
    </citation>
    <scope>NUCLEOTIDE SEQUENCE [LARGE SCALE GENOMIC DNA]</scope>
    <source>
        <strain evidence="1 2">OT-1</strain>
    </source>
</reference>
<gene>
    <name evidence="1" type="ORF">KAOT1_20782</name>
</gene>
<dbReference type="Proteomes" id="UP000002945">
    <property type="component" value="Unassembled WGS sequence"/>
</dbReference>
<comment type="caution">
    <text evidence="1">The sequence shown here is derived from an EMBL/GenBank/DDBJ whole genome shotgun (WGS) entry which is preliminary data.</text>
</comment>
<organism evidence="1 2">
    <name type="scientific">Kordia algicida OT-1</name>
    <dbReference type="NCBI Taxonomy" id="391587"/>
    <lineage>
        <taxon>Bacteria</taxon>
        <taxon>Pseudomonadati</taxon>
        <taxon>Bacteroidota</taxon>
        <taxon>Flavobacteriia</taxon>
        <taxon>Flavobacteriales</taxon>
        <taxon>Flavobacteriaceae</taxon>
        <taxon>Kordia</taxon>
    </lineage>
</organism>
<evidence type="ECO:0000313" key="2">
    <source>
        <dbReference type="Proteomes" id="UP000002945"/>
    </source>
</evidence>